<accession>A0A7X4Y4T8</accession>
<dbReference type="Proteomes" id="UP000537825">
    <property type="component" value="Unassembled WGS sequence"/>
</dbReference>
<keyword evidence="3" id="KW-1185">Reference proteome</keyword>
<organism evidence="2 3">
    <name type="scientific">Corallococcus exiguus</name>
    <dbReference type="NCBI Taxonomy" id="83462"/>
    <lineage>
        <taxon>Bacteria</taxon>
        <taxon>Pseudomonadati</taxon>
        <taxon>Myxococcota</taxon>
        <taxon>Myxococcia</taxon>
        <taxon>Myxococcales</taxon>
        <taxon>Cystobacterineae</taxon>
        <taxon>Myxococcaceae</taxon>
        <taxon>Corallococcus</taxon>
    </lineage>
</organism>
<feature type="domain" description="DUF4114" evidence="1">
    <location>
        <begin position="564"/>
        <end position="589"/>
    </location>
</feature>
<reference evidence="2 3" key="1">
    <citation type="submission" date="2020-01" db="EMBL/GenBank/DDBJ databases">
        <title>The draft genome sequence of Corallococcus exiguus DSM 14696.</title>
        <authorList>
            <person name="Zhang X."/>
            <person name="Zhu H."/>
        </authorList>
    </citation>
    <scope>NUCLEOTIDE SEQUENCE [LARGE SCALE GENOMIC DNA]</scope>
    <source>
        <strain evidence="2 3">DSM 14696</strain>
    </source>
</reference>
<dbReference type="Pfam" id="PF13448">
    <property type="entry name" value="DUF4114"/>
    <property type="match status" value="1"/>
</dbReference>
<comment type="caution">
    <text evidence="2">The sequence shown here is derived from an EMBL/GenBank/DDBJ whole genome shotgun (WGS) entry which is preliminary data.</text>
</comment>
<evidence type="ECO:0000313" key="2">
    <source>
        <dbReference type="EMBL" id="NBC38814.1"/>
    </source>
</evidence>
<name>A0A7X4Y4T8_9BACT</name>
<evidence type="ECO:0000313" key="3">
    <source>
        <dbReference type="Proteomes" id="UP000537825"/>
    </source>
</evidence>
<evidence type="ECO:0000259" key="1">
    <source>
        <dbReference type="Pfam" id="PF13448"/>
    </source>
</evidence>
<gene>
    <name evidence="2" type="ORF">GTZ93_03170</name>
</gene>
<sequence>MQPHLLRLLAFVAGGFLLVIPSPRAAHAVAPGSTKPFHVLPRLTGFSQSSAVLPPGGTAEVGILAMDPQGNPLTFSWDASTGTLGTQVDTGTSSLQTWTAPQCLAEDATPVAVTVTSSYGQSISSQFGFSVAQDLAVNRQPPFVDSGFELLENAGAASWQELWLTAPLAPRSPERIVFATDQELSVTFIAKESEATHAFGYVYYDDLVARGYVNAQGDLVDANGNGIADLHEDLYNLAPPSGVQARPYIGVSPRCSRTFTSGGFLFRQPELALNSVCASAFFTSQDLTDARPGRTSSAYNITADIVGTVPPVPSANAGTGFSDNGLFPHIPNLLEPAHPTNNFMGMGSLVFLSTEDDSNLTTYRAMGLVPDADDFEDGIPDYDVSRYDTRGLVRSVNPDPGITRKDRTVDLGLIQGGKEMVFFLVTAFDAAHYLDDGTVFPCLRRDANLKCTLHLKTPLSVFFSKAKWNLDQDPVGRMPTLQRNIGCAFSDQCDPDHAQSSSKACAVVATSQKMCGWLDSFVLQRSAQPHYGGLVLPREGATVPASGNLRMPHVLMTAPTTVPGQWLLGFEDLNGGGDRDFNDAVFLFQGQAPMAARSKVLNPPDASCAVSRVRFTKTDTVPTGCATSQPAPSYALATDCQVCGDGVCASNPTPTWHPLPLMRGADSVTVDVSGTPGNQLCWKVTHPGDAPACLPAAVQVDVGYELTPVDP</sequence>
<dbReference type="RefSeq" id="WP_161662640.1">
    <property type="nucleotide sequence ID" value="NZ_JAAAPK010000001.1"/>
</dbReference>
<dbReference type="AlphaFoldDB" id="A0A7X4Y4T8"/>
<proteinExistence type="predicted"/>
<dbReference type="InterPro" id="IPR025193">
    <property type="entry name" value="DUF4114"/>
</dbReference>
<protein>
    <submittedName>
        <fullName evidence="2">DUF4114 domain-containing protein</fullName>
    </submittedName>
</protein>
<dbReference type="EMBL" id="JAAAPK010000001">
    <property type="protein sequence ID" value="NBC38814.1"/>
    <property type="molecule type" value="Genomic_DNA"/>
</dbReference>